<name>A0A1J5QT00_9ZZZZ</name>
<proteinExistence type="predicted"/>
<organism evidence="2">
    <name type="scientific">mine drainage metagenome</name>
    <dbReference type="NCBI Taxonomy" id="410659"/>
    <lineage>
        <taxon>unclassified sequences</taxon>
        <taxon>metagenomes</taxon>
        <taxon>ecological metagenomes</taxon>
    </lineage>
</organism>
<feature type="domain" description="ABC-type transport auxiliary lipoprotein component" evidence="1">
    <location>
        <begin position="70"/>
        <end position="219"/>
    </location>
</feature>
<gene>
    <name evidence="2" type="ORF">GALL_313840</name>
</gene>
<sequence length="231" mass="24548">MKTNNPACHASRVAFARCAIFAPAATLLASALVMSFLAGCAPLLPPPPPPDNVYLLEAGMTPASGADNDRAAAPKSGFVLEVGMPRARAGFDTNQMVWVNQAHGIRVYARNRWADTPSHMLAPLIAQALERAGIFHAVVQSPSAASARLRLDTELIRLQQDFSVHPSQVRLALRAQLVDIGTRQVIASAEFDETEAAVSEDAYGGVRAANVALERLLARLVAFCALHSSAS</sequence>
<dbReference type="AlphaFoldDB" id="A0A1J5QT00"/>
<comment type="caution">
    <text evidence="2">The sequence shown here is derived from an EMBL/GenBank/DDBJ whole genome shotgun (WGS) entry which is preliminary data.</text>
</comment>
<protein>
    <recommendedName>
        <fullName evidence="1">ABC-type transport auxiliary lipoprotein component domain-containing protein</fullName>
    </recommendedName>
</protein>
<evidence type="ECO:0000259" key="1">
    <source>
        <dbReference type="Pfam" id="PF03886"/>
    </source>
</evidence>
<evidence type="ECO:0000313" key="2">
    <source>
        <dbReference type="EMBL" id="OIQ86761.1"/>
    </source>
</evidence>
<dbReference type="Pfam" id="PF03886">
    <property type="entry name" value="ABC_trans_aux"/>
    <property type="match status" value="1"/>
</dbReference>
<dbReference type="Gene3D" id="3.40.50.10610">
    <property type="entry name" value="ABC-type transport auxiliary lipoprotein component"/>
    <property type="match status" value="1"/>
</dbReference>
<dbReference type="EMBL" id="MLJW01000460">
    <property type="protein sequence ID" value="OIQ86761.1"/>
    <property type="molecule type" value="Genomic_DNA"/>
</dbReference>
<reference evidence="2" key="1">
    <citation type="submission" date="2016-10" db="EMBL/GenBank/DDBJ databases">
        <title>Sequence of Gallionella enrichment culture.</title>
        <authorList>
            <person name="Poehlein A."/>
            <person name="Muehling M."/>
            <person name="Daniel R."/>
        </authorList>
    </citation>
    <scope>NUCLEOTIDE SEQUENCE</scope>
</reference>
<dbReference type="InterPro" id="IPR005586">
    <property type="entry name" value="ABC_trans_aux"/>
</dbReference>
<dbReference type="SUPFAM" id="SSF159594">
    <property type="entry name" value="XCC0632-like"/>
    <property type="match status" value="1"/>
</dbReference>
<accession>A0A1J5QT00</accession>